<organism evidence="2 3">
    <name type="scientific">Podospora didyma</name>
    <dbReference type="NCBI Taxonomy" id="330526"/>
    <lineage>
        <taxon>Eukaryota</taxon>
        <taxon>Fungi</taxon>
        <taxon>Dikarya</taxon>
        <taxon>Ascomycota</taxon>
        <taxon>Pezizomycotina</taxon>
        <taxon>Sordariomycetes</taxon>
        <taxon>Sordariomycetidae</taxon>
        <taxon>Sordariales</taxon>
        <taxon>Podosporaceae</taxon>
        <taxon>Podospora</taxon>
    </lineage>
</organism>
<sequence>MIATTALNAEEPTNINSHSISQLITTHPRDRLFVHPLTWTARHLSLLCCRFFDDGVITIAPLPPTPTTPPATLPSPPNSVPADDDDAGELQRYLADINSDASAARRLAKCTNSTTRGQAISQLLREPKYYRDKVHFYFARRAVAQLPCYLFSHASQSPSQPPPLAQLAYLDLSEIAHHRKTKLAGPAPPLGARCRFNTPSFRRVQKQLRLLTPEDPREDPYIAALLIALAQEQRLYSEGDGNDNNEKNFTDATSAATPSQMLLVTRPGGIKWLYIYTSKVSLDFLDGLDRPSRPPPADAPSRLGMGIYRRRLAFKPYKTLTRRLAAVVRDAGSLGHLVPEI</sequence>
<gene>
    <name evidence="2" type="ORF">B0H63DRAFT_222140</name>
</gene>
<reference evidence="2" key="2">
    <citation type="submission" date="2023-06" db="EMBL/GenBank/DDBJ databases">
        <authorList>
            <consortium name="Lawrence Berkeley National Laboratory"/>
            <person name="Haridas S."/>
            <person name="Hensen N."/>
            <person name="Bonometti L."/>
            <person name="Westerberg I."/>
            <person name="Brannstrom I.O."/>
            <person name="Guillou S."/>
            <person name="Cros-Aarteil S."/>
            <person name="Calhoun S."/>
            <person name="Kuo A."/>
            <person name="Mondo S."/>
            <person name="Pangilinan J."/>
            <person name="Riley R."/>
            <person name="LaButti K."/>
            <person name="Andreopoulos B."/>
            <person name="Lipzen A."/>
            <person name="Chen C."/>
            <person name="Yanf M."/>
            <person name="Daum C."/>
            <person name="Ng V."/>
            <person name="Clum A."/>
            <person name="Steindorff A."/>
            <person name="Ohm R."/>
            <person name="Martin F."/>
            <person name="Silar P."/>
            <person name="Natvig D."/>
            <person name="Lalanne C."/>
            <person name="Gautier V."/>
            <person name="Ament-velasquez S.L."/>
            <person name="Kruys A."/>
            <person name="Hutchinson M.I."/>
            <person name="Powell A.J."/>
            <person name="Barry K."/>
            <person name="Miller A.N."/>
            <person name="Grigoriev I.V."/>
            <person name="Debuchy R."/>
            <person name="Gladieux P."/>
            <person name="Thoren M.H."/>
            <person name="Johannesson H."/>
        </authorList>
    </citation>
    <scope>NUCLEOTIDE SEQUENCE</scope>
    <source>
        <strain evidence="2">CBS 232.78</strain>
    </source>
</reference>
<evidence type="ECO:0000313" key="2">
    <source>
        <dbReference type="EMBL" id="KAK3377676.1"/>
    </source>
</evidence>
<evidence type="ECO:0000256" key="1">
    <source>
        <dbReference type="SAM" id="MobiDB-lite"/>
    </source>
</evidence>
<name>A0AAE0KJ97_9PEZI</name>
<dbReference type="Proteomes" id="UP001285441">
    <property type="component" value="Unassembled WGS sequence"/>
</dbReference>
<proteinExistence type="predicted"/>
<dbReference type="EMBL" id="JAULSW010000006">
    <property type="protein sequence ID" value="KAK3377676.1"/>
    <property type="molecule type" value="Genomic_DNA"/>
</dbReference>
<feature type="compositionally biased region" description="Pro residues" evidence="1">
    <location>
        <begin position="63"/>
        <end position="79"/>
    </location>
</feature>
<reference evidence="2" key="1">
    <citation type="journal article" date="2023" name="Mol. Phylogenet. Evol.">
        <title>Genome-scale phylogeny and comparative genomics of the fungal order Sordariales.</title>
        <authorList>
            <person name="Hensen N."/>
            <person name="Bonometti L."/>
            <person name="Westerberg I."/>
            <person name="Brannstrom I.O."/>
            <person name="Guillou S."/>
            <person name="Cros-Aarteil S."/>
            <person name="Calhoun S."/>
            <person name="Haridas S."/>
            <person name="Kuo A."/>
            <person name="Mondo S."/>
            <person name="Pangilinan J."/>
            <person name="Riley R."/>
            <person name="LaButti K."/>
            <person name="Andreopoulos B."/>
            <person name="Lipzen A."/>
            <person name="Chen C."/>
            <person name="Yan M."/>
            <person name="Daum C."/>
            <person name="Ng V."/>
            <person name="Clum A."/>
            <person name="Steindorff A."/>
            <person name="Ohm R.A."/>
            <person name="Martin F."/>
            <person name="Silar P."/>
            <person name="Natvig D.O."/>
            <person name="Lalanne C."/>
            <person name="Gautier V."/>
            <person name="Ament-Velasquez S.L."/>
            <person name="Kruys A."/>
            <person name="Hutchinson M.I."/>
            <person name="Powell A.J."/>
            <person name="Barry K."/>
            <person name="Miller A.N."/>
            <person name="Grigoriev I.V."/>
            <person name="Debuchy R."/>
            <person name="Gladieux P."/>
            <person name="Hiltunen Thoren M."/>
            <person name="Johannesson H."/>
        </authorList>
    </citation>
    <scope>NUCLEOTIDE SEQUENCE</scope>
    <source>
        <strain evidence="2">CBS 232.78</strain>
    </source>
</reference>
<protein>
    <submittedName>
        <fullName evidence="2">Uncharacterized protein</fullName>
    </submittedName>
</protein>
<accession>A0AAE0KJ97</accession>
<dbReference type="AlphaFoldDB" id="A0AAE0KJ97"/>
<evidence type="ECO:0000313" key="3">
    <source>
        <dbReference type="Proteomes" id="UP001285441"/>
    </source>
</evidence>
<feature type="region of interest" description="Disordered" evidence="1">
    <location>
        <begin position="63"/>
        <end position="85"/>
    </location>
</feature>
<keyword evidence="3" id="KW-1185">Reference proteome</keyword>
<comment type="caution">
    <text evidence="2">The sequence shown here is derived from an EMBL/GenBank/DDBJ whole genome shotgun (WGS) entry which is preliminary data.</text>
</comment>